<evidence type="ECO:0000313" key="2">
    <source>
        <dbReference type="EMBL" id="HGB30687.1"/>
    </source>
</evidence>
<comment type="caution">
    <text evidence="2">The sequence shown here is derived from an EMBL/GenBank/DDBJ whole genome shotgun (WGS) entry which is preliminary data.</text>
</comment>
<dbReference type="Pfam" id="PF04230">
    <property type="entry name" value="PS_pyruv_trans"/>
    <property type="match status" value="1"/>
</dbReference>
<sequence>MDRKKIKILFTNLMYLNRNYGAQGIALPLMDKLNKYFDAEYTFAIPERYFENDILFSREYGFSIVAAEEESGVFLERGFLVAYILYPIFSLLRTRKLKRITKKQKDLYLNLIEKLKESDVVIDLSGIEFVGNCSFLGKWLSYITITYIQRLAEKYSKPYIKYTKSYGPFHGKVYRFLVKRQLNKLPFVFVRGESNLEEVKTLNLNVPTFTFPDISVVLEPAPKSWAIEYISSLGMNPSIPIVGISPSAVISKITSSNSNSSCGSNHIKLCKKLINFFQSKGRQVLLIPHSLEEKNPESCDLELSKKIYNDLENTSNVFIVPDALDYKKVRAIIGLLDFYITGRYHSISSALSMGIPVVPLSWHMKYQDIMSLFLDDFLAIDCRTTGVEEAFSLIEKYYSNRQWFNRDKVLEKKEEIIKQIDESIEILVEELRKYT</sequence>
<dbReference type="GO" id="GO:0016740">
    <property type="term" value="F:transferase activity"/>
    <property type="evidence" value="ECO:0007669"/>
    <property type="project" value="UniProtKB-KW"/>
</dbReference>
<dbReference type="PANTHER" id="PTHR36836">
    <property type="entry name" value="COLANIC ACID BIOSYNTHESIS PROTEIN WCAK"/>
    <property type="match status" value="1"/>
</dbReference>
<organism evidence="2">
    <name type="scientific">Dictyoglomus turgidum</name>
    <dbReference type="NCBI Taxonomy" id="513050"/>
    <lineage>
        <taxon>Bacteria</taxon>
        <taxon>Pseudomonadati</taxon>
        <taxon>Dictyoglomota</taxon>
        <taxon>Dictyoglomia</taxon>
        <taxon>Dictyoglomales</taxon>
        <taxon>Dictyoglomaceae</taxon>
        <taxon>Dictyoglomus</taxon>
    </lineage>
</organism>
<name>A0A7C3WM86_9BACT</name>
<evidence type="ECO:0000259" key="1">
    <source>
        <dbReference type="Pfam" id="PF04230"/>
    </source>
</evidence>
<accession>A0A7C3WM86</accession>
<dbReference type="EMBL" id="DTGA01000051">
    <property type="protein sequence ID" value="HGB30687.1"/>
    <property type="molecule type" value="Genomic_DNA"/>
</dbReference>
<reference evidence="2" key="1">
    <citation type="journal article" date="2020" name="mSystems">
        <title>Genome- and Community-Level Interaction Insights into Carbon Utilization and Element Cycling Functions of Hydrothermarchaeota in Hydrothermal Sediment.</title>
        <authorList>
            <person name="Zhou Z."/>
            <person name="Liu Y."/>
            <person name="Xu W."/>
            <person name="Pan J."/>
            <person name="Luo Z.H."/>
            <person name="Li M."/>
        </authorList>
    </citation>
    <scope>NUCLEOTIDE SEQUENCE [LARGE SCALE GENOMIC DNA]</scope>
    <source>
        <strain evidence="2">SpSt-751</strain>
    </source>
</reference>
<keyword evidence="2" id="KW-0808">Transferase</keyword>
<dbReference type="InterPro" id="IPR007345">
    <property type="entry name" value="Polysacch_pyruvyl_Trfase"/>
</dbReference>
<proteinExistence type="predicted"/>
<feature type="domain" description="Polysaccharide pyruvyl transferase" evidence="1">
    <location>
        <begin position="90"/>
        <end position="363"/>
    </location>
</feature>
<dbReference type="PANTHER" id="PTHR36836:SF1">
    <property type="entry name" value="COLANIC ACID BIOSYNTHESIS PROTEIN WCAK"/>
    <property type="match status" value="1"/>
</dbReference>
<protein>
    <submittedName>
        <fullName evidence="2">Polysaccharide pyruvyl transferase family protein</fullName>
    </submittedName>
</protein>
<dbReference type="AlphaFoldDB" id="A0A7C3WM86"/>
<gene>
    <name evidence="2" type="ORF">ENV35_02265</name>
</gene>